<gene>
    <name evidence="9" type="ORF">DW674_09965</name>
</gene>
<evidence type="ECO:0000313" key="9">
    <source>
        <dbReference type="EMBL" id="RHF50794.1"/>
    </source>
</evidence>
<feature type="transmembrane region" description="Helical" evidence="8">
    <location>
        <begin position="137"/>
        <end position="154"/>
    </location>
</feature>
<feature type="transmembrane region" description="Helical" evidence="8">
    <location>
        <begin position="53"/>
        <end position="72"/>
    </location>
</feature>
<comment type="subcellular location">
    <subcellularLocation>
        <location evidence="1">Cell membrane</location>
        <topology evidence="1">Multi-pass membrane protein</topology>
    </subcellularLocation>
</comment>
<evidence type="ECO:0000256" key="5">
    <source>
        <dbReference type="ARBA" id="ARBA00022989"/>
    </source>
</evidence>
<feature type="transmembrane region" description="Helical" evidence="8">
    <location>
        <begin position="166"/>
        <end position="185"/>
    </location>
</feature>
<protein>
    <submittedName>
        <fullName evidence="9">Hemolysin III family protein</fullName>
    </submittedName>
</protein>
<keyword evidence="6 8" id="KW-0472">Membrane</keyword>
<dbReference type="NCBIfam" id="TIGR01065">
    <property type="entry name" value="hlyIII"/>
    <property type="match status" value="1"/>
</dbReference>
<accession>A0A414NV86</accession>
<dbReference type="OrthoDB" id="9813689at2"/>
<feature type="transmembrane region" description="Helical" evidence="8">
    <location>
        <begin position="84"/>
        <end position="103"/>
    </location>
</feature>
<feature type="binding site" evidence="7">
    <location>
        <position position="196"/>
    </location>
    <ligand>
        <name>Zn(2+)</name>
        <dbReference type="ChEBI" id="CHEBI:29105"/>
    </ligand>
</feature>
<name>A0A414NV86_9FIRM</name>
<dbReference type="AlphaFoldDB" id="A0A414NV86"/>
<dbReference type="PANTHER" id="PTHR20855:SF3">
    <property type="entry name" value="LD03007P"/>
    <property type="match status" value="1"/>
</dbReference>
<keyword evidence="5 8" id="KW-1133">Transmembrane helix</keyword>
<dbReference type="InterPro" id="IPR005744">
    <property type="entry name" value="Hy-lIII"/>
</dbReference>
<sequence>MMKHTAALKAPVTLEEILNAVTHGVGAALAVAALIGMLVYYADGGVWHTTSCLVYGISLILLYLASTLYHSFTNLKVKSVFKVIDHAAIFVLIAGNYTPFALIPLHGSFGWTIFGLVWGMALVGIVFQCFAAKRFRIVRTLCYLGMGWFAVFMVKPLLETLPIEAIWWLVAGGLCYSVGAIFYLARRLPYSHVIWHLFVMGGSAIHFYTVFHFVLPLPEVVRSAIAII</sequence>
<reference evidence="9 10" key="1">
    <citation type="submission" date="2018-08" db="EMBL/GenBank/DDBJ databases">
        <title>A genome reference for cultivated species of the human gut microbiota.</title>
        <authorList>
            <person name="Zou Y."/>
            <person name="Xue W."/>
            <person name="Luo G."/>
        </authorList>
    </citation>
    <scope>NUCLEOTIDE SEQUENCE [LARGE SCALE GENOMIC DNA]</scope>
    <source>
        <strain evidence="9 10">AM25-21AC</strain>
    </source>
</reference>
<feature type="binding site" evidence="7">
    <location>
        <position position="192"/>
    </location>
    <ligand>
        <name>Zn(2+)</name>
        <dbReference type="ChEBI" id="CHEBI:29105"/>
    </ligand>
</feature>
<evidence type="ECO:0000256" key="2">
    <source>
        <dbReference type="ARBA" id="ARBA00008488"/>
    </source>
</evidence>
<comment type="similarity">
    <text evidence="2">Belongs to the UPF0073 (Hly-III) family.</text>
</comment>
<feature type="binding site" evidence="7">
    <location>
        <position position="70"/>
    </location>
    <ligand>
        <name>Zn(2+)</name>
        <dbReference type="ChEBI" id="CHEBI:29105"/>
    </ligand>
</feature>
<evidence type="ECO:0000256" key="8">
    <source>
        <dbReference type="SAM" id="Phobius"/>
    </source>
</evidence>
<dbReference type="Pfam" id="PF03006">
    <property type="entry name" value="HlyIII"/>
    <property type="match status" value="1"/>
</dbReference>
<evidence type="ECO:0000313" key="10">
    <source>
        <dbReference type="Proteomes" id="UP000283442"/>
    </source>
</evidence>
<dbReference type="EMBL" id="QRHE01000011">
    <property type="protein sequence ID" value="RHF50794.1"/>
    <property type="molecule type" value="Genomic_DNA"/>
</dbReference>
<dbReference type="PANTHER" id="PTHR20855">
    <property type="entry name" value="ADIPOR/PROGESTIN RECEPTOR-RELATED"/>
    <property type="match status" value="1"/>
</dbReference>
<dbReference type="GO" id="GO:0046872">
    <property type="term" value="F:metal ion binding"/>
    <property type="evidence" value="ECO:0007669"/>
    <property type="project" value="UniProtKB-KW"/>
</dbReference>
<evidence type="ECO:0000256" key="3">
    <source>
        <dbReference type="ARBA" id="ARBA00022475"/>
    </source>
</evidence>
<dbReference type="GO" id="GO:0140911">
    <property type="term" value="F:pore-forming activity"/>
    <property type="evidence" value="ECO:0007669"/>
    <property type="project" value="InterPro"/>
</dbReference>
<dbReference type="Proteomes" id="UP000283442">
    <property type="component" value="Unassembled WGS sequence"/>
</dbReference>
<evidence type="ECO:0000256" key="7">
    <source>
        <dbReference type="PIRSR" id="PIRSR604254-1"/>
    </source>
</evidence>
<comment type="caution">
    <text evidence="9">The sequence shown here is derived from an EMBL/GenBank/DDBJ whole genome shotgun (WGS) entry which is preliminary data.</text>
</comment>
<organism evidence="9 10">
    <name type="scientific">Mitsuokella multacida</name>
    <dbReference type="NCBI Taxonomy" id="52226"/>
    <lineage>
        <taxon>Bacteria</taxon>
        <taxon>Bacillati</taxon>
        <taxon>Bacillota</taxon>
        <taxon>Negativicutes</taxon>
        <taxon>Selenomonadales</taxon>
        <taxon>Selenomonadaceae</taxon>
        <taxon>Mitsuokella</taxon>
    </lineage>
</organism>
<feature type="transmembrane region" description="Helical" evidence="8">
    <location>
        <begin position="20"/>
        <end position="41"/>
    </location>
</feature>
<keyword evidence="7" id="KW-0479">Metal-binding</keyword>
<feature type="transmembrane region" description="Helical" evidence="8">
    <location>
        <begin position="109"/>
        <end position="130"/>
    </location>
</feature>
<dbReference type="InterPro" id="IPR004254">
    <property type="entry name" value="AdipoR/HlyIII-related"/>
</dbReference>
<evidence type="ECO:0000256" key="1">
    <source>
        <dbReference type="ARBA" id="ARBA00004651"/>
    </source>
</evidence>
<keyword evidence="3" id="KW-1003">Cell membrane</keyword>
<evidence type="ECO:0000256" key="6">
    <source>
        <dbReference type="ARBA" id="ARBA00023136"/>
    </source>
</evidence>
<dbReference type="RefSeq" id="WP_118176620.1">
    <property type="nucleotide sequence ID" value="NZ_CAUCJG010000008.1"/>
</dbReference>
<proteinExistence type="inferred from homology"/>
<dbReference type="GO" id="GO:0005886">
    <property type="term" value="C:plasma membrane"/>
    <property type="evidence" value="ECO:0007669"/>
    <property type="project" value="UniProtKB-SubCell"/>
</dbReference>
<evidence type="ECO:0000256" key="4">
    <source>
        <dbReference type="ARBA" id="ARBA00022692"/>
    </source>
</evidence>
<feature type="transmembrane region" description="Helical" evidence="8">
    <location>
        <begin position="197"/>
        <end position="215"/>
    </location>
</feature>
<keyword evidence="4 8" id="KW-0812">Transmembrane</keyword>
<keyword evidence="7" id="KW-0862">Zinc</keyword>